<evidence type="ECO:0000256" key="1">
    <source>
        <dbReference type="SAM" id="MobiDB-lite"/>
    </source>
</evidence>
<feature type="region of interest" description="Disordered" evidence="1">
    <location>
        <begin position="1"/>
        <end position="20"/>
    </location>
</feature>
<sequence length="210" mass="23799">MEVVVEASPNHPSHGQDGIPIEIDNEHYVVKKEEEQGKHSLTIAKANNEDAGNIHAKHSQQSWQSRNFCQTKLCCEKKLLKLCKESQLSPLHPALESKSIKEVSRDNQPIRIQDQSNLVIEKLDDGTLKLKILNATKNEVGVYKLRRQQGWQGRTSAKLNYAQEVSMDQGEEEAPMLCFIKELRDQEVEEKSKVEFVCQLEPNAIANMPG</sequence>
<accession>A0A915E2A8</accession>
<protein>
    <submittedName>
        <fullName evidence="3">Uncharacterized protein</fullName>
    </submittedName>
</protein>
<keyword evidence="2" id="KW-1185">Reference proteome</keyword>
<dbReference type="WBParaSite" id="jg25941">
    <property type="protein sequence ID" value="jg25941"/>
    <property type="gene ID" value="jg25941"/>
</dbReference>
<evidence type="ECO:0000313" key="3">
    <source>
        <dbReference type="WBParaSite" id="jg25941"/>
    </source>
</evidence>
<dbReference type="AlphaFoldDB" id="A0A915E2A8"/>
<evidence type="ECO:0000313" key="2">
    <source>
        <dbReference type="Proteomes" id="UP000887574"/>
    </source>
</evidence>
<dbReference type="Proteomes" id="UP000887574">
    <property type="component" value="Unplaced"/>
</dbReference>
<proteinExistence type="predicted"/>
<name>A0A915E2A8_9BILA</name>
<organism evidence="2 3">
    <name type="scientific">Ditylenchus dipsaci</name>
    <dbReference type="NCBI Taxonomy" id="166011"/>
    <lineage>
        <taxon>Eukaryota</taxon>
        <taxon>Metazoa</taxon>
        <taxon>Ecdysozoa</taxon>
        <taxon>Nematoda</taxon>
        <taxon>Chromadorea</taxon>
        <taxon>Rhabditida</taxon>
        <taxon>Tylenchina</taxon>
        <taxon>Tylenchomorpha</taxon>
        <taxon>Sphaerularioidea</taxon>
        <taxon>Anguinidae</taxon>
        <taxon>Anguininae</taxon>
        <taxon>Ditylenchus</taxon>
    </lineage>
</organism>
<reference evidence="3" key="1">
    <citation type="submission" date="2022-11" db="UniProtKB">
        <authorList>
            <consortium name="WormBaseParasite"/>
        </authorList>
    </citation>
    <scope>IDENTIFICATION</scope>
</reference>